<dbReference type="GO" id="GO:0000981">
    <property type="term" value="F:DNA-binding transcription factor activity, RNA polymerase II-specific"/>
    <property type="evidence" value="ECO:0007669"/>
    <property type="project" value="InterPro"/>
</dbReference>
<evidence type="ECO:0000256" key="1">
    <source>
        <dbReference type="ARBA" id="ARBA00004123"/>
    </source>
</evidence>
<dbReference type="GO" id="GO:0005634">
    <property type="term" value="C:nucleus"/>
    <property type="evidence" value="ECO:0007669"/>
    <property type="project" value="UniProtKB-SubCell"/>
</dbReference>
<dbReference type="PROSITE" id="PS00463">
    <property type="entry name" value="ZN2_CY6_FUNGAL_1"/>
    <property type="match status" value="1"/>
</dbReference>
<dbReference type="EMBL" id="CAUWAG010000006">
    <property type="protein sequence ID" value="CAJ2504431.1"/>
    <property type="molecule type" value="Genomic_DNA"/>
</dbReference>
<feature type="compositionally biased region" description="Low complexity" evidence="4">
    <location>
        <begin position="15"/>
        <end position="26"/>
    </location>
</feature>
<feature type="region of interest" description="Disordered" evidence="4">
    <location>
        <begin position="164"/>
        <end position="197"/>
    </location>
</feature>
<feature type="compositionally biased region" description="Acidic residues" evidence="4">
    <location>
        <begin position="242"/>
        <end position="251"/>
    </location>
</feature>
<dbReference type="CDD" id="cd00067">
    <property type="entry name" value="GAL4"/>
    <property type="match status" value="1"/>
</dbReference>
<gene>
    <name evidence="6" type="ORF">KHLLAP_LOCUS4899</name>
</gene>
<feature type="compositionally biased region" description="Polar residues" evidence="4">
    <location>
        <begin position="1"/>
        <end position="14"/>
    </location>
</feature>
<feature type="compositionally biased region" description="Polar residues" evidence="4">
    <location>
        <begin position="39"/>
        <end position="50"/>
    </location>
</feature>
<evidence type="ECO:0000313" key="6">
    <source>
        <dbReference type="EMBL" id="CAJ2504431.1"/>
    </source>
</evidence>
<organism evidence="6 7">
    <name type="scientific">Anthostomella pinea</name>
    <dbReference type="NCBI Taxonomy" id="933095"/>
    <lineage>
        <taxon>Eukaryota</taxon>
        <taxon>Fungi</taxon>
        <taxon>Dikarya</taxon>
        <taxon>Ascomycota</taxon>
        <taxon>Pezizomycotina</taxon>
        <taxon>Sordariomycetes</taxon>
        <taxon>Xylariomycetidae</taxon>
        <taxon>Xylariales</taxon>
        <taxon>Xylariaceae</taxon>
        <taxon>Anthostomella</taxon>
    </lineage>
</organism>
<evidence type="ECO:0000256" key="3">
    <source>
        <dbReference type="ARBA" id="ARBA00023242"/>
    </source>
</evidence>
<evidence type="ECO:0000256" key="4">
    <source>
        <dbReference type="SAM" id="MobiDB-lite"/>
    </source>
</evidence>
<dbReference type="InterPro" id="IPR001138">
    <property type="entry name" value="Zn2Cys6_DnaBD"/>
</dbReference>
<evidence type="ECO:0000256" key="2">
    <source>
        <dbReference type="ARBA" id="ARBA00022723"/>
    </source>
</evidence>
<dbReference type="PROSITE" id="PS50048">
    <property type="entry name" value="ZN2_CY6_FUNGAL_2"/>
    <property type="match status" value="1"/>
</dbReference>
<evidence type="ECO:0000259" key="5">
    <source>
        <dbReference type="PROSITE" id="PS50048"/>
    </source>
</evidence>
<dbReference type="AlphaFoldDB" id="A0AAI8VGW7"/>
<dbReference type="InterPro" id="IPR036864">
    <property type="entry name" value="Zn2-C6_fun-type_DNA-bd_sf"/>
</dbReference>
<comment type="subcellular location">
    <subcellularLocation>
        <location evidence="1">Nucleus</location>
    </subcellularLocation>
</comment>
<accession>A0AAI8VGW7</accession>
<feature type="domain" description="Zn(2)-C6 fungal-type" evidence="5">
    <location>
        <begin position="51"/>
        <end position="80"/>
    </location>
</feature>
<feature type="region of interest" description="Disordered" evidence="4">
    <location>
        <begin position="235"/>
        <end position="261"/>
    </location>
</feature>
<dbReference type="SUPFAM" id="SSF57701">
    <property type="entry name" value="Zn2/Cys6 DNA-binding domain"/>
    <property type="match status" value="1"/>
</dbReference>
<dbReference type="Gene3D" id="4.10.240.10">
    <property type="entry name" value="Zn(2)-C6 fungal-type DNA-binding domain"/>
    <property type="match status" value="1"/>
</dbReference>
<keyword evidence="3" id="KW-0539">Nucleus</keyword>
<protein>
    <submittedName>
        <fullName evidence="6">Uu.00g118250.m01.CDS01</fullName>
    </submittedName>
</protein>
<dbReference type="Pfam" id="PF00172">
    <property type="entry name" value="Zn_clus"/>
    <property type="match status" value="1"/>
</dbReference>
<dbReference type="GO" id="GO:0008270">
    <property type="term" value="F:zinc ion binding"/>
    <property type="evidence" value="ECO:0007669"/>
    <property type="project" value="InterPro"/>
</dbReference>
<reference evidence="6" key="1">
    <citation type="submission" date="2023-10" db="EMBL/GenBank/DDBJ databases">
        <authorList>
            <person name="Hackl T."/>
        </authorList>
    </citation>
    <scope>NUCLEOTIDE SEQUENCE</scope>
</reference>
<name>A0AAI8VGW7_9PEZI</name>
<dbReference type="InterPro" id="IPR050613">
    <property type="entry name" value="Sec_Metabolite_Reg"/>
</dbReference>
<dbReference type="PANTHER" id="PTHR31001:SF50">
    <property type="entry name" value="ZN(II)2CYS6 TRANSCRIPTION FACTOR (EUROFUNG)"/>
    <property type="match status" value="1"/>
</dbReference>
<keyword evidence="7" id="KW-1185">Reference proteome</keyword>
<dbReference type="Proteomes" id="UP001295740">
    <property type="component" value="Unassembled WGS sequence"/>
</dbReference>
<proteinExistence type="predicted"/>
<dbReference type="SMART" id="SM00066">
    <property type="entry name" value="GAL4"/>
    <property type="match status" value="1"/>
</dbReference>
<dbReference type="PANTHER" id="PTHR31001">
    <property type="entry name" value="UNCHARACTERIZED TRANSCRIPTIONAL REGULATORY PROTEIN"/>
    <property type="match status" value="1"/>
</dbReference>
<feature type="region of interest" description="Disordered" evidence="4">
    <location>
        <begin position="82"/>
        <end position="105"/>
    </location>
</feature>
<comment type="caution">
    <text evidence="6">The sequence shown here is derived from an EMBL/GenBank/DDBJ whole genome shotgun (WGS) entry which is preliminary data.</text>
</comment>
<feature type="region of interest" description="Disordered" evidence="4">
    <location>
        <begin position="1"/>
        <end position="50"/>
    </location>
</feature>
<evidence type="ECO:0000313" key="7">
    <source>
        <dbReference type="Proteomes" id="UP001295740"/>
    </source>
</evidence>
<keyword evidence="2" id="KW-0479">Metal-binding</keyword>
<sequence length="261" mass="28741">MSTSRDNLPMGSSRTPGTPTPTAGAPQLFASAGPITLDPSMTPSSTLNPRSCVTCRKRKVRCDKHMPCGNCRKALIQCVFPAPGRAPRRPRPKDPNAPPKQTSEREIELMKRLRKLEGIVEDLSGQIEFETTRHPGSSGGDSPKTIIDVVQDKERRKQNTNIWNENIPAGYPPADQAKPSRTNTGDSNCGPVKRTPGNVHKDFGRLVLNEKGKTRYVSNAFWSKVNDQINELRAETQKLTDDDSDYSDDGDTPLHNGVQLV</sequence>